<dbReference type="InterPro" id="IPR032675">
    <property type="entry name" value="LRR_dom_sf"/>
</dbReference>
<dbReference type="InterPro" id="IPR000157">
    <property type="entry name" value="TIR_dom"/>
</dbReference>
<evidence type="ECO:0000313" key="8">
    <source>
        <dbReference type="EMBL" id="KAH0895909.1"/>
    </source>
</evidence>
<dbReference type="PANTHER" id="PTHR11017">
    <property type="entry name" value="LEUCINE-RICH REPEAT-CONTAINING PROTEIN"/>
    <property type="match status" value="1"/>
</dbReference>
<dbReference type="Proteomes" id="UP000824890">
    <property type="component" value="Unassembled WGS sequence"/>
</dbReference>
<evidence type="ECO:0000256" key="6">
    <source>
        <dbReference type="SAM" id="MobiDB-lite"/>
    </source>
</evidence>
<evidence type="ECO:0000256" key="2">
    <source>
        <dbReference type="ARBA" id="ARBA00022614"/>
    </source>
</evidence>
<feature type="region of interest" description="Disordered" evidence="6">
    <location>
        <begin position="770"/>
        <end position="799"/>
    </location>
</feature>
<feature type="region of interest" description="Disordered" evidence="6">
    <location>
        <begin position="686"/>
        <end position="710"/>
    </location>
</feature>
<comment type="catalytic activity">
    <reaction evidence="5">
        <text>NAD(+) + H2O = ADP-D-ribose + nicotinamide + H(+)</text>
        <dbReference type="Rhea" id="RHEA:16301"/>
        <dbReference type="ChEBI" id="CHEBI:15377"/>
        <dbReference type="ChEBI" id="CHEBI:15378"/>
        <dbReference type="ChEBI" id="CHEBI:17154"/>
        <dbReference type="ChEBI" id="CHEBI:57540"/>
        <dbReference type="ChEBI" id="CHEBI:57967"/>
        <dbReference type="EC" id="3.2.2.6"/>
    </reaction>
    <physiologicalReaction direction="left-to-right" evidence="5">
        <dbReference type="Rhea" id="RHEA:16302"/>
    </physiologicalReaction>
</comment>
<accession>A0ABQ8ATN2</accession>
<evidence type="ECO:0000259" key="7">
    <source>
        <dbReference type="SMART" id="SM00382"/>
    </source>
</evidence>
<dbReference type="SUPFAM" id="SSF52058">
    <property type="entry name" value="L domain-like"/>
    <property type="match status" value="1"/>
</dbReference>
<feature type="domain" description="AAA+ ATPase" evidence="7">
    <location>
        <begin position="1190"/>
        <end position="1327"/>
    </location>
</feature>
<dbReference type="Pfam" id="PF00380">
    <property type="entry name" value="Ribosomal_S9"/>
    <property type="match status" value="1"/>
</dbReference>
<dbReference type="Gene3D" id="3.80.10.10">
    <property type="entry name" value="Ribonuclease Inhibitor"/>
    <property type="match status" value="3"/>
</dbReference>
<comment type="caution">
    <text evidence="8">The sequence shown here is derived from an EMBL/GenBank/DDBJ whole genome shotgun (WGS) entry which is preliminary data.</text>
</comment>
<evidence type="ECO:0000256" key="4">
    <source>
        <dbReference type="ARBA" id="ARBA00023027"/>
    </source>
</evidence>
<dbReference type="PRINTS" id="PR00364">
    <property type="entry name" value="DISEASERSIST"/>
</dbReference>
<evidence type="ECO:0000256" key="1">
    <source>
        <dbReference type="ARBA" id="ARBA00011982"/>
    </source>
</evidence>
<proteinExistence type="predicted"/>
<dbReference type="InterPro" id="IPR003593">
    <property type="entry name" value="AAA+_ATPase"/>
</dbReference>
<name>A0ABQ8ATN2_BRANA</name>
<dbReference type="Gene3D" id="3.40.50.300">
    <property type="entry name" value="P-loop containing nucleotide triphosphate hydrolases"/>
    <property type="match status" value="2"/>
</dbReference>
<dbReference type="InterPro" id="IPR042197">
    <property type="entry name" value="Apaf_helical"/>
</dbReference>
<evidence type="ECO:0000256" key="5">
    <source>
        <dbReference type="ARBA" id="ARBA00047304"/>
    </source>
</evidence>
<feature type="compositionally biased region" description="Basic and acidic residues" evidence="6">
    <location>
        <begin position="771"/>
        <end position="799"/>
    </location>
</feature>
<keyword evidence="3" id="KW-0677">Repeat</keyword>
<feature type="non-terminal residue" evidence="8">
    <location>
        <position position="1"/>
    </location>
</feature>
<dbReference type="SUPFAM" id="SSF52047">
    <property type="entry name" value="RNI-like"/>
    <property type="match status" value="1"/>
</dbReference>
<dbReference type="Pfam" id="PF00931">
    <property type="entry name" value="NB-ARC"/>
    <property type="match status" value="2"/>
</dbReference>
<evidence type="ECO:0000256" key="3">
    <source>
        <dbReference type="ARBA" id="ARBA00022737"/>
    </source>
</evidence>
<gene>
    <name evidence="8" type="ORF">HID58_045477</name>
</gene>
<feature type="compositionally biased region" description="Acidic residues" evidence="6">
    <location>
        <begin position="1790"/>
        <end position="1817"/>
    </location>
</feature>
<sequence length="1942" mass="221121">IEKTEFNLLNTFPCLPDTIEWLSFSRTEIHVNEMKQRSIGAGISRLEHIRTLDFLGDSEADLINKVASDVTAVLGFTPSKDFDNFVGIEPRIIEIKSKLILQSEEVKVIGILGPAGIGKTTTARVLYNRLSPGFPFSTFLENIRGNYEKPCGNDYQLKLSLQKKLLVEILNQKDIEVCHLGVVQEMLSGKKVLVVLDEVDCWWQLEEMETQRGWLGPGSMIIITTEDRKLLNALGLGIEHIYKMEFPTSDESLEIFCQYAFGQHSPDYGFEELVREVTWLAGNLPLGLRVMGSYLRGMSREQWIDALPRLRSSLDREIDATLRFSYDGLRYWKCSSPIPLHCLKLIDLSYSEYLKEIPDLSKATSLEKLNLHYCKSLLKLTSSIGNATKLKKCDLSRCLLLKELPSSISRLINLEELNLNLFLIDTAIEKVPSSMSTWSCLYGLNMTDCGNLKEFPNVPDSIEELVLCSTGIEEVPPQIEKLFRLRKLIMYGCKKLKTISPNISKLDNLEFLGLRKDGQGEYDRERVDEFGLKLFEAVIKWGPDLNHSWELRSDFKVHHILPICLPKKAFTSPVSLCLRCVGLKTIPDCIGFLSGLKDENGNLLMRVSCSFMGEQNGLTVSYGSNKHDMPYLYGFEDHLYTFEDSFCLDQDFPEATFSSLMFQFEVCYENWKIKACGVQLLRDEENADDDDGKKESKSVPEGSKESEVVISHVEEDPVDNLRKQKGDFGKVFDETCVGKTEEVKQAWRQALKDVAGNNDAGFYDAGIDTNIEAKNETEEGEESGRDEDAGTKEHETKEVKPRLMTDRSNFLALKKQILGVYTCEKRLYQTVAHTCPKTKEVLSHCLMTPNSLIDELVRKCCRPSKYDWSKPSDEIATGIRVYSPYPVHDQTVCANEIYQCVASKRVADESKQGTFTKLAKQGSDRAGLSFATFKFILLLFLIRISRLLLRSKIHNIESFKGLQNSCRDPLQTWVWSDQNSTAAQSSVSSLRFSDSRVVVTLLRYMPYVRVSPRRWLYVDEPSKEVKDILIPYDRTLLVADPRRCEPKKFGGRGAPSRFQKSYLLCFVLVMDMLEEHMFCYVCCRKALMYGIGIVGSKVKFYENVVTSCLNAHISIYLFINVDYCCSYPREKLKKRTRIRKIDNEADLIDKVASDVTAVLCFSPSKDFDDFVGIRARITEIKSKLILQSEQVQMIVLVGPAGIGKTTTATVLYNQLSPNFQFSTFLENIRGNYEKPCGNDYQLKLSLQKKLLAEILNQKDIEVRHLGVAQQRLSDKKVLVVLDEVDSWWQLEATAYQRGWVGPGSIIIITTEDRKLLKTLRLGINRINHIYEMKYPTEDESLQIFCQYAFGQYIPDNCFEGLAWEVTRLAGDLPLGLKVMGSYLRGMSRDEWIEALPRLRSSLDREIESTLRFSYDGLMLGIYLTWGRSLQISKGAFDGMNNLRFLNVYYGPLCMPEGLNCFPDKLRFIRWPCCPLRFWPSKFSFKFLVELHMYDSKFEKLWEGIQPLPCLKLMALNTSRYLKEIPDLSKATSLERLDLCHCERCKNIKDFPNVPDSIVELNLSKTGIEEVPPWIEKLFRLRKLSMFGCEKLKTISPNISKLENLEGFETIPNCIRRLSGLINLDITECSELVALPQLPGSLLSIDAHACKYALLPGEEVPAHFTHQATSGCLTINMAPTPLPSSFRFKACILLSKGNTDLADHNDEDKNSFTGISCRIGDSFSLNQDCPEAEEATFNELFFKFRVHDEGWKVKGCGVQLLEEVPQCILDGKETEDEECRGINIEANNENAGDEDKEKEDDDDNSGEGVDVEEDIDDNDQETKEFRHWLNSLSVSYGSNQRDMPYLYGYEEVSGRDEDAEMRSMKRMRFSKGKIDCRILKNNFDSCLGETISGSGIMIMVTKENKQLLRAHGIKACIQSSPTWQSLKQGIHCLFQPLILTIRL</sequence>
<evidence type="ECO:0000313" key="9">
    <source>
        <dbReference type="Proteomes" id="UP000824890"/>
    </source>
</evidence>
<feature type="region of interest" description="Disordered" evidence="6">
    <location>
        <begin position="1781"/>
        <end position="1817"/>
    </location>
</feature>
<dbReference type="SMART" id="SM00382">
    <property type="entry name" value="AAA"/>
    <property type="match status" value="2"/>
</dbReference>
<protein>
    <recommendedName>
        <fullName evidence="1">ADP-ribosyl cyclase/cyclic ADP-ribose hydrolase</fullName>
        <ecNumber evidence="1">3.2.2.6</ecNumber>
    </recommendedName>
</protein>
<dbReference type="InterPro" id="IPR027417">
    <property type="entry name" value="P-loop_NTPase"/>
</dbReference>
<dbReference type="EMBL" id="JAGKQM010000012">
    <property type="protein sequence ID" value="KAH0895909.1"/>
    <property type="molecule type" value="Genomic_DNA"/>
</dbReference>
<dbReference type="InterPro" id="IPR045344">
    <property type="entry name" value="C-JID"/>
</dbReference>
<dbReference type="Pfam" id="PF07725">
    <property type="entry name" value="LRR_3"/>
    <property type="match status" value="1"/>
</dbReference>
<feature type="domain" description="AAA+ ATPase" evidence="7">
    <location>
        <begin position="105"/>
        <end position="245"/>
    </location>
</feature>
<dbReference type="InterPro" id="IPR014721">
    <property type="entry name" value="Ribsml_uS5_D2-typ_fold_subgr"/>
</dbReference>
<dbReference type="InterPro" id="IPR011713">
    <property type="entry name" value="Leu-rich_rpt_3"/>
</dbReference>
<dbReference type="Pfam" id="PF01582">
    <property type="entry name" value="TIR"/>
    <property type="match status" value="1"/>
</dbReference>
<dbReference type="PANTHER" id="PTHR11017:SF230">
    <property type="entry name" value="ADP-RIBOSYL CYCLASE_CYCLIC ADP-RIBOSE HYDROLASE"/>
    <property type="match status" value="1"/>
</dbReference>
<organism evidence="8 9">
    <name type="scientific">Brassica napus</name>
    <name type="common">Rape</name>
    <dbReference type="NCBI Taxonomy" id="3708"/>
    <lineage>
        <taxon>Eukaryota</taxon>
        <taxon>Viridiplantae</taxon>
        <taxon>Streptophyta</taxon>
        <taxon>Embryophyta</taxon>
        <taxon>Tracheophyta</taxon>
        <taxon>Spermatophyta</taxon>
        <taxon>Magnoliopsida</taxon>
        <taxon>eudicotyledons</taxon>
        <taxon>Gunneridae</taxon>
        <taxon>Pentapetalae</taxon>
        <taxon>rosids</taxon>
        <taxon>malvids</taxon>
        <taxon>Brassicales</taxon>
        <taxon>Brassicaceae</taxon>
        <taxon>Brassiceae</taxon>
        <taxon>Brassica</taxon>
    </lineage>
</organism>
<keyword evidence="4" id="KW-0520">NAD</keyword>
<dbReference type="Pfam" id="PF20160">
    <property type="entry name" value="C-JID"/>
    <property type="match status" value="1"/>
</dbReference>
<reference evidence="8 9" key="1">
    <citation type="submission" date="2021-05" db="EMBL/GenBank/DDBJ databases">
        <title>Genome Assembly of Synthetic Allotetraploid Brassica napus Reveals Homoeologous Exchanges between Subgenomes.</title>
        <authorList>
            <person name="Davis J.T."/>
        </authorList>
    </citation>
    <scope>NUCLEOTIDE SEQUENCE [LARGE SCALE GENOMIC DNA]</scope>
    <source>
        <strain evidence="9">cv. Da-Ae</strain>
        <tissue evidence="8">Seedling</tissue>
    </source>
</reference>
<dbReference type="EC" id="3.2.2.6" evidence="1"/>
<dbReference type="Gene3D" id="3.30.230.10">
    <property type="match status" value="1"/>
</dbReference>
<keyword evidence="2" id="KW-0433">Leucine-rich repeat</keyword>
<dbReference type="Gene3D" id="1.10.8.430">
    <property type="entry name" value="Helical domain of apoptotic protease-activating factors"/>
    <property type="match status" value="2"/>
</dbReference>
<dbReference type="InterPro" id="IPR002182">
    <property type="entry name" value="NB-ARC"/>
</dbReference>
<dbReference type="SUPFAM" id="SSF52540">
    <property type="entry name" value="P-loop containing nucleoside triphosphate hydrolases"/>
    <property type="match status" value="2"/>
</dbReference>
<dbReference type="InterPro" id="IPR000754">
    <property type="entry name" value="Ribosomal_uS9"/>
</dbReference>
<keyword evidence="9" id="KW-1185">Reference proteome</keyword>
<dbReference type="InterPro" id="IPR044974">
    <property type="entry name" value="Disease_R_plants"/>
</dbReference>
<feature type="compositionally biased region" description="Basic and acidic residues" evidence="6">
    <location>
        <begin position="691"/>
        <end position="710"/>
    </location>
</feature>